<dbReference type="InterPro" id="IPR055100">
    <property type="entry name" value="GNAT_LYC1-like"/>
</dbReference>
<sequence>MTSTNFELVQLDDVDLIKFTREQNGSAWRGSLTPEQYIERESVLGKSKMATKDDNKLLVFMLRDKSDTSKRLCSIELLIRKSWVYKYVDNAVQRKSVLSGCIGGVFTYPEHRGKGYAAIMVDELVHLAKSKLLGPDGFVFLYSEVGEYYTRNGFKSFAVPLVKVPIGDHTSSPPIKFDHIYELLHYKQFEEILDIHNSQFNAKLAQLTATDFKSRVALDPTVDIVDWFHLRAKFISSKLFYKDNFENLSNLSYDQILEKFHKIDPDIFGIKSTSDGKFVGGIIWTYDWSLNEETNTYENKATILKIIVDEKVHVDDITKDLILKMKLYLESENTHECLKIINQFVLWESEVSEEVLSWLTGNLNATRNHENGSRSAILMNNDSDDKDLKDGNLIWEGNDKLPWF</sequence>
<gene>
    <name evidence="2" type="ORF">CAAN4_A08790</name>
</gene>
<proteinExistence type="predicted"/>
<dbReference type="InterPro" id="IPR000182">
    <property type="entry name" value="GNAT_dom"/>
</dbReference>
<dbReference type="SUPFAM" id="SSF55729">
    <property type="entry name" value="Acyl-CoA N-acyltransferases (Nat)"/>
    <property type="match status" value="1"/>
</dbReference>
<dbReference type="Pfam" id="PF22998">
    <property type="entry name" value="GNAT_LYC1-like"/>
    <property type="match status" value="1"/>
</dbReference>
<dbReference type="InterPro" id="IPR016181">
    <property type="entry name" value="Acyl_CoA_acyltransferase"/>
</dbReference>
<accession>A0ABP0E679</accession>
<reference evidence="2 3" key="1">
    <citation type="submission" date="2024-01" db="EMBL/GenBank/DDBJ databases">
        <authorList>
            <consortium name="Genoscope - CEA"/>
            <person name="William W."/>
        </authorList>
    </citation>
    <scope>NUCLEOTIDE SEQUENCE [LARGE SCALE GENOMIC DNA]</scope>
    <source>
        <strain evidence="2 3">29B2s-10</strain>
    </source>
</reference>
<protein>
    <recommendedName>
        <fullName evidence="1">N-acetyltransferase domain-containing protein</fullName>
    </recommendedName>
</protein>
<dbReference type="PANTHER" id="PTHR34815:SF2">
    <property type="entry name" value="N-ACETYLTRANSFERASE DOMAIN-CONTAINING PROTEIN"/>
    <property type="match status" value="1"/>
</dbReference>
<name>A0ABP0E679_9ASCO</name>
<dbReference type="Gene3D" id="3.40.630.30">
    <property type="match status" value="1"/>
</dbReference>
<dbReference type="PANTHER" id="PTHR34815">
    <property type="entry name" value="LYSINE ACETYLTRANSFERASE"/>
    <property type="match status" value="1"/>
</dbReference>
<dbReference type="Proteomes" id="UP001497600">
    <property type="component" value="Chromosome A"/>
</dbReference>
<keyword evidence="3" id="KW-1185">Reference proteome</keyword>
<evidence type="ECO:0000313" key="2">
    <source>
        <dbReference type="EMBL" id="CAK7893735.1"/>
    </source>
</evidence>
<dbReference type="InterPro" id="IPR053013">
    <property type="entry name" value="LAT"/>
</dbReference>
<dbReference type="CDD" id="cd04301">
    <property type="entry name" value="NAT_SF"/>
    <property type="match status" value="1"/>
</dbReference>
<dbReference type="EMBL" id="OZ004253">
    <property type="protein sequence ID" value="CAK7893735.1"/>
    <property type="molecule type" value="Genomic_DNA"/>
</dbReference>
<evidence type="ECO:0000313" key="3">
    <source>
        <dbReference type="Proteomes" id="UP001497600"/>
    </source>
</evidence>
<organism evidence="2 3">
    <name type="scientific">[Candida] anglica</name>
    <dbReference type="NCBI Taxonomy" id="148631"/>
    <lineage>
        <taxon>Eukaryota</taxon>
        <taxon>Fungi</taxon>
        <taxon>Dikarya</taxon>
        <taxon>Ascomycota</taxon>
        <taxon>Saccharomycotina</taxon>
        <taxon>Pichiomycetes</taxon>
        <taxon>Debaryomycetaceae</taxon>
        <taxon>Kurtzmaniella</taxon>
    </lineage>
</organism>
<dbReference type="PROSITE" id="PS51186">
    <property type="entry name" value="GNAT"/>
    <property type="match status" value="1"/>
</dbReference>
<evidence type="ECO:0000259" key="1">
    <source>
        <dbReference type="PROSITE" id="PS51186"/>
    </source>
</evidence>
<feature type="domain" description="N-acetyltransferase" evidence="1">
    <location>
        <begin position="4"/>
        <end position="187"/>
    </location>
</feature>